<dbReference type="Pfam" id="PF13087">
    <property type="entry name" value="AAA_12"/>
    <property type="match status" value="1"/>
</dbReference>
<dbReference type="Pfam" id="PF13604">
    <property type="entry name" value="AAA_30"/>
    <property type="match status" value="1"/>
</dbReference>
<evidence type="ECO:0000256" key="2">
    <source>
        <dbReference type="ARBA" id="ARBA00022801"/>
    </source>
</evidence>
<dbReference type="OrthoDB" id="9757917at2"/>
<feature type="domain" description="DNA2/NAM7 helicase-like C-terminal" evidence="6">
    <location>
        <begin position="1062"/>
        <end position="1244"/>
    </location>
</feature>
<dbReference type="Proteomes" id="UP000267536">
    <property type="component" value="Unassembled WGS sequence"/>
</dbReference>
<dbReference type="SUPFAM" id="SSF52980">
    <property type="entry name" value="Restriction endonuclease-like"/>
    <property type="match status" value="1"/>
</dbReference>
<protein>
    <submittedName>
        <fullName evidence="8">DNA helicase</fullName>
    </submittedName>
</protein>
<dbReference type="CDD" id="cd18808">
    <property type="entry name" value="SF1_C_Upf1"/>
    <property type="match status" value="1"/>
</dbReference>
<keyword evidence="9" id="KW-1185">Reference proteome</keyword>
<dbReference type="PANTHER" id="PTHR43788">
    <property type="entry name" value="DNA2/NAM7 HELICASE FAMILY MEMBER"/>
    <property type="match status" value="1"/>
</dbReference>
<evidence type="ECO:0000313" key="8">
    <source>
        <dbReference type="EMBL" id="RPA58324.1"/>
    </source>
</evidence>
<evidence type="ECO:0000313" key="9">
    <source>
        <dbReference type="Proteomes" id="UP000267536"/>
    </source>
</evidence>
<name>A0A3N4GZB4_9ACTN</name>
<reference evidence="8 9" key="1">
    <citation type="submission" date="2018-11" db="EMBL/GenBank/DDBJ databases">
        <title>Draft genome sequence of Gordonia sp. RS15-1S isolated from rice stems.</title>
        <authorList>
            <person name="Muangham S."/>
        </authorList>
    </citation>
    <scope>NUCLEOTIDE SEQUENCE [LARGE SCALE GENOMIC DNA]</scope>
    <source>
        <strain evidence="8 9">RS15-1S</strain>
    </source>
</reference>
<organism evidence="8 9">
    <name type="scientific">Gordonia oryzae</name>
    <dbReference type="NCBI Taxonomy" id="2487349"/>
    <lineage>
        <taxon>Bacteria</taxon>
        <taxon>Bacillati</taxon>
        <taxon>Actinomycetota</taxon>
        <taxon>Actinomycetes</taxon>
        <taxon>Mycobacteriales</taxon>
        <taxon>Gordoniaceae</taxon>
        <taxon>Gordonia</taxon>
    </lineage>
</organism>
<dbReference type="InterPro" id="IPR049468">
    <property type="entry name" value="Restrct_endonuc-II-like_dom"/>
</dbReference>
<evidence type="ECO:0000259" key="7">
    <source>
        <dbReference type="Pfam" id="PF18741"/>
    </source>
</evidence>
<dbReference type="SUPFAM" id="SSF52540">
    <property type="entry name" value="P-loop containing nucleoside triphosphate hydrolases"/>
    <property type="match status" value="2"/>
</dbReference>
<dbReference type="InterPro" id="IPR011335">
    <property type="entry name" value="Restrct_endonuc-II-like"/>
</dbReference>
<dbReference type="Pfam" id="PF18741">
    <property type="entry name" value="MTES_1575"/>
    <property type="match status" value="1"/>
</dbReference>
<keyword evidence="3 8" id="KW-0347">Helicase</keyword>
<comment type="caution">
    <text evidence="8">The sequence shown here is derived from an EMBL/GenBank/DDBJ whole genome shotgun (WGS) entry which is preliminary data.</text>
</comment>
<dbReference type="InterPro" id="IPR047187">
    <property type="entry name" value="SF1_C_Upf1"/>
</dbReference>
<dbReference type="GO" id="GO:0043139">
    <property type="term" value="F:5'-3' DNA helicase activity"/>
    <property type="evidence" value="ECO:0007669"/>
    <property type="project" value="TreeGrafter"/>
</dbReference>
<dbReference type="InterPro" id="IPR050534">
    <property type="entry name" value="Coronavir_polyprotein_1ab"/>
</dbReference>
<dbReference type="InterPro" id="IPR041679">
    <property type="entry name" value="DNA2/NAM7-like_C"/>
</dbReference>
<accession>A0A3N4GZB4</accession>
<dbReference type="PANTHER" id="PTHR43788:SF8">
    <property type="entry name" value="DNA-BINDING PROTEIN SMUBP-2"/>
    <property type="match status" value="1"/>
</dbReference>
<dbReference type="RefSeq" id="WP_123931920.1">
    <property type="nucleotide sequence ID" value="NZ_JBPSDP010000001.1"/>
</dbReference>
<keyword evidence="2" id="KW-0378">Hydrolase</keyword>
<feature type="domain" description="Restriction endonuclease type II-like" evidence="7">
    <location>
        <begin position="1294"/>
        <end position="1387"/>
    </location>
</feature>
<evidence type="ECO:0000256" key="1">
    <source>
        <dbReference type="ARBA" id="ARBA00022741"/>
    </source>
</evidence>
<dbReference type="Gene3D" id="3.40.50.300">
    <property type="entry name" value="P-loop containing nucleotide triphosphate hydrolases"/>
    <property type="match status" value="3"/>
</dbReference>
<gene>
    <name evidence="8" type="ORF">EF294_16410</name>
</gene>
<evidence type="ECO:0000256" key="3">
    <source>
        <dbReference type="ARBA" id="ARBA00022806"/>
    </source>
</evidence>
<feature type="region of interest" description="Disordered" evidence="5">
    <location>
        <begin position="1"/>
        <end position="20"/>
    </location>
</feature>
<evidence type="ECO:0000256" key="4">
    <source>
        <dbReference type="ARBA" id="ARBA00022840"/>
    </source>
</evidence>
<dbReference type="GO" id="GO:0005524">
    <property type="term" value="F:ATP binding"/>
    <property type="evidence" value="ECO:0007669"/>
    <property type="project" value="UniProtKB-KW"/>
</dbReference>
<dbReference type="Gene3D" id="3.40.960.10">
    <property type="entry name" value="VSR Endonuclease"/>
    <property type="match status" value="1"/>
</dbReference>
<sequence length="1431" mass="154784">MGQPDRGPVPPGQVGGSAQEEAGLMAEQETLDDRRDQVVRLLGFLSDLVGTRADRRRHLDAHRARLDVGPGTAVSVRSGAAAGHVVVELDPGYVGYDELDAMITELYDHPESRELVVAAGLVVVTSMTEAGTADIGASELVREYLLTQEVVAQRDPDTGAFRIRLGAGSAPSLQDARLLAGIEGIDLSRTVKLHSRFEALPSVVSPKATDLLDEWIPRVDTDPDQVTVVVDPSATALVLRERSTTALAAFYDTIAERLRDTTEDVPIGLAQLVAPIEVDERVEALAASGALPADELVTDALYPLPSNVEQRDVLSRLGVDSGVVVEGPPGTGKTQTIANVVAALLSKGQRVLVTSEKAGALAVLRDILPPELRALTVSTADLSRDRFESVASGVEEIAERKATYVDSVGSAEIDDLSARRQQAIERRERALRGLWELRRSETEVHEWVAGDFSGTAAAIVRQTNADADRLDWLPGPIDGAFAPLDANEFRRLLELLRATRGQTPRLSQRFVDLDDHLPDPASMDEICARIARRPAEPMVGSGSLMSILGDVDSPRLLHIKEICDHLGVAAHEVGTFPPTMIDMADRLLAGQAAHLWSRVTALSPVIAAAARRDRGLGAHSIVVDGARPGDGELFAAAAAHLRDGGRWRGRLRRSEAQRAVEESGVVVTVDGRPATDERSLQAVADHLAVFDAVHLVQRVLGDLHVPIDTSGSRSSQLNRLVVLDGQLGWISALATARDDLVRELEMISPGGPRPRSVTESARVAREAGAIAAANDALIAEGELAEHAYSLAAQLEKGPSPEGDALVSALANADAEAIRDARRAATVARTEWEDQTALDLLILRLRSKAPDFADLLESTADDPRWDARLRHISDAWAWRRARTWAAERSDPKAEQRWSAALDESEADIAQLTTQLAAARAWRACLSRVTVAQVQALQSYRDHMINLGKGSGKHASRFRAAAREAMEQASAAVPAWVMPMSQVVDMIAPEQNSFDVVIVDEASQSDITSVFLLWLAPRVIVVGDDRQCAPTGLAGATLDDTFAALDARLPDLPHYLRDGLTPRSSLFSLLRSRFGHVIRLREHFRSMPEIIGYSSAQFYADAPLIPVRQHGADRLDPLRVVRVSGSAQGQGNSIVNSGEVDELVSTLVDCLSDSAYEGLDFGVIALQGIKQVDLLTRALREAVDDETWRARRIRVGSPPDFQGDERRVVFLSMVVSDPSSIAALTRAESQRRINVAASRAMDQMWLFHSIDLADLAEGDLRRSLLGYMQANIGPVIDAMPVDVPNDRRVEPFESLFEQKIFNCLAAHGYHVTPKVSVNNMCIDLVVTGADGRLAVDCDGDEFTTTGAQARSDMERERELRRCGWEFWRVRESEFELDADAALAPLWEALDRRGVKPGSVAGPYVGGGESAVLGGSSSEPAVAAWKSVDLSAGE</sequence>
<keyword evidence="1" id="KW-0547">Nucleotide-binding</keyword>
<proteinExistence type="predicted"/>
<dbReference type="InterPro" id="IPR027417">
    <property type="entry name" value="P-loop_NTPase"/>
</dbReference>
<evidence type="ECO:0000259" key="6">
    <source>
        <dbReference type="Pfam" id="PF13087"/>
    </source>
</evidence>
<dbReference type="EMBL" id="RKMH01000012">
    <property type="protein sequence ID" value="RPA58324.1"/>
    <property type="molecule type" value="Genomic_DNA"/>
</dbReference>
<dbReference type="GO" id="GO:0016787">
    <property type="term" value="F:hydrolase activity"/>
    <property type="evidence" value="ECO:0007669"/>
    <property type="project" value="UniProtKB-KW"/>
</dbReference>
<keyword evidence="4" id="KW-0067">ATP-binding</keyword>
<evidence type="ECO:0000256" key="5">
    <source>
        <dbReference type="SAM" id="MobiDB-lite"/>
    </source>
</evidence>